<feature type="region of interest" description="Disordered" evidence="1">
    <location>
        <begin position="553"/>
        <end position="591"/>
    </location>
</feature>
<feature type="region of interest" description="Disordered" evidence="1">
    <location>
        <begin position="970"/>
        <end position="1000"/>
    </location>
</feature>
<feature type="compositionally biased region" description="Low complexity" evidence="1">
    <location>
        <begin position="379"/>
        <end position="485"/>
    </location>
</feature>
<dbReference type="EMBL" id="OU898276">
    <property type="protein sequence ID" value="CAG9828037.1"/>
    <property type="molecule type" value="Genomic_DNA"/>
</dbReference>
<evidence type="ECO:0000256" key="1">
    <source>
        <dbReference type="SAM" id="MobiDB-lite"/>
    </source>
</evidence>
<sequence length="1000" mass="111247">MIIAPWESAAITNKRTSTRYLEQSDSVRYFRHIPPVPTVEKLSDWEVGLREAIHQALLREGYWEPNLRERLTGAQLIGRQDHATPFGDVAVLARGQLYAIHAGNFILLQDPYQNDCDDCYNPRRCERHDCQPYSPHNQEILVALWTVKRIRHRDVDRTRFDLEYIVSPLNANNDQIIMRRGKFNYAIPGHVFAVRSGKNEKNYPEVYNRKIPQNNFKPQVPLGVDSEGHRNILYSYPGFFTSLPAQYLPPDVSDDTQEAQLYKKLLEVLASKTSSTQQQNTSHVSSTTSMEETTKVTGSSQEQIPTTPSMPTSPMTISSTASTIPKTMTTMKTTITYYMPTGEEILMPQTEPATTQKLSPTTKPPSRPTKKYTTKSKTTKIPSSTKKSTKTTFSTTKRPTTIPKASQLPSSTKKPIKTTISTTKTPTTTSTIPSTSKMYVKPTSRTPTSPTTTKIIKTSTKTVPVTTSRPMTQKTSTKTTFTKPSTKTTIPITTITTTTRVTTTSPTLPTVISTQYEAPTKTTVTAEGISTEYKTSIASTEVISTQYQAPTRTTIPSTETPTTMVTTSSPTTLISTTSPLVEETSTEPATVTEENATTKITTTNFETTSTVLPSTEYETKLSTAVTGEITQKTTLPEETITITLESTSPETMTQIPFSTMTTTASTTTKPTTKPTSRRTTTPSDFLTEAEPYNGPIYVGSVKNDYSLDDIFGPTTQTEKPTSTSTTSHTESDISQQLFGGELPQNSKIIFSGFYEASTAADEENDRKKKASQFLTSQSYETEVSYEVNKRSNTEAVGVLTTSTLRTPTKPMFRKSLKNRKFDYTRKKPSRTLKTTSTTTVVETTTMESTYIQKVTSATASFADPPVEESVATTTPAVEETSSKDKELEVFTKGAPANILIPPPETPTKAIVKQMPTNRTDFVIYKAEYPDEVTEMSIPENTKAVFEDLALRLVSHAKGLEYLNRTNRTAKAAKYRRRKTYMSRSKRPVRKKKEPEEEQKT</sequence>
<feature type="compositionally biased region" description="Low complexity" evidence="1">
    <location>
        <begin position="553"/>
        <end position="580"/>
    </location>
</feature>
<evidence type="ECO:0000313" key="2">
    <source>
        <dbReference type="EMBL" id="CAG9828037.1"/>
    </source>
</evidence>
<organism evidence="2 3">
    <name type="scientific">Diabrotica balteata</name>
    <name type="common">Banded cucumber beetle</name>
    <dbReference type="NCBI Taxonomy" id="107213"/>
    <lineage>
        <taxon>Eukaryota</taxon>
        <taxon>Metazoa</taxon>
        <taxon>Ecdysozoa</taxon>
        <taxon>Arthropoda</taxon>
        <taxon>Hexapoda</taxon>
        <taxon>Insecta</taxon>
        <taxon>Pterygota</taxon>
        <taxon>Neoptera</taxon>
        <taxon>Endopterygota</taxon>
        <taxon>Coleoptera</taxon>
        <taxon>Polyphaga</taxon>
        <taxon>Cucujiformia</taxon>
        <taxon>Chrysomeloidea</taxon>
        <taxon>Chrysomelidae</taxon>
        <taxon>Galerucinae</taxon>
        <taxon>Diabroticina</taxon>
        <taxon>Diabroticites</taxon>
        <taxon>Diabrotica</taxon>
    </lineage>
</organism>
<feature type="compositionally biased region" description="Low complexity" evidence="1">
    <location>
        <begin position="304"/>
        <end position="325"/>
    </location>
</feature>
<keyword evidence="3" id="KW-1185">Reference proteome</keyword>
<name>A0A9N9STJ0_DIABA</name>
<proteinExistence type="predicted"/>
<feature type="compositionally biased region" description="Low complexity" evidence="1">
    <location>
        <begin position="661"/>
        <end position="683"/>
    </location>
</feature>
<feature type="compositionally biased region" description="Basic residues" evidence="1">
    <location>
        <begin position="970"/>
        <end position="991"/>
    </location>
</feature>
<dbReference type="AlphaFoldDB" id="A0A9N9STJ0"/>
<reference evidence="2" key="1">
    <citation type="submission" date="2022-01" db="EMBL/GenBank/DDBJ databases">
        <authorList>
            <person name="King R."/>
        </authorList>
    </citation>
    <scope>NUCLEOTIDE SEQUENCE</scope>
</reference>
<dbReference type="Proteomes" id="UP001153709">
    <property type="component" value="Chromosome 1"/>
</dbReference>
<feature type="compositionally biased region" description="Low complexity" evidence="1">
    <location>
        <begin position="272"/>
        <end position="289"/>
    </location>
</feature>
<feature type="region of interest" description="Disordered" evidence="1">
    <location>
        <begin position="661"/>
        <end position="691"/>
    </location>
</feature>
<dbReference type="OrthoDB" id="6925743at2759"/>
<accession>A0A9N9STJ0</accession>
<evidence type="ECO:0000313" key="3">
    <source>
        <dbReference type="Proteomes" id="UP001153709"/>
    </source>
</evidence>
<gene>
    <name evidence="2" type="ORF">DIABBA_LOCUS1986</name>
</gene>
<feature type="compositionally biased region" description="Basic residues" evidence="1">
    <location>
        <begin position="368"/>
        <end position="378"/>
    </location>
</feature>
<feature type="region of interest" description="Disordered" evidence="1">
    <location>
        <begin position="710"/>
        <end position="733"/>
    </location>
</feature>
<feature type="region of interest" description="Disordered" evidence="1">
    <location>
        <begin position="351"/>
        <end position="485"/>
    </location>
</feature>
<feature type="compositionally biased region" description="Low complexity" evidence="1">
    <location>
        <begin position="713"/>
        <end position="728"/>
    </location>
</feature>
<feature type="region of interest" description="Disordered" evidence="1">
    <location>
        <begin position="272"/>
        <end position="325"/>
    </location>
</feature>
<protein>
    <submittedName>
        <fullName evidence="2">Uncharacterized protein</fullName>
    </submittedName>
</protein>